<proteinExistence type="predicted"/>
<dbReference type="Proteomes" id="UP000054845">
    <property type="component" value="Unassembled WGS sequence"/>
</dbReference>
<accession>A0A0P1BM61</accession>
<name>A0A0P1BM61_9BASI</name>
<reference evidence="1 2" key="1">
    <citation type="submission" date="2014-09" db="EMBL/GenBank/DDBJ databases">
        <authorList>
            <person name="Magalhaes I.L.F."/>
            <person name="Oliveira U."/>
            <person name="Santos F.R."/>
            <person name="Vidigal T.H.D.A."/>
            <person name="Brescovit A.D."/>
            <person name="Santos A.J."/>
        </authorList>
    </citation>
    <scope>NUCLEOTIDE SEQUENCE [LARGE SCALE GENOMIC DNA]</scope>
</reference>
<sequence>MSFVISTPTSTSTARLAGWLGATDDVLGMSINQASWRAIILSAWQASLTISHADGMTES</sequence>
<dbReference type="AlphaFoldDB" id="A0A0P1BM61"/>
<evidence type="ECO:0000313" key="1">
    <source>
        <dbReference type="EMBL" id="CEH17831.1"/>
    </source>
</evidence>
<evidence type="ECO:0000313" key="2">
    <source>
        <dbReference type="Proteomes" id="UP000054845"/>
    </source>
</evidence>
<protein>
    <submittedName>
        <fullName evidence="1">Uncharacterized protein</fullName>
    </submittedName>
</protein>
<dbReference type="EMBL" id="CCYA01000265">
    <property type="protein sequence ID" value="CEH17831.1"/>
    <property type="molecule type" value="Genomic_DNA"/>
</dbReference>
<keyword evidence="2" id="KW-1185">Reference proteome</keyword>
<organism evidence="1 2">
    <name type="scientific">Ceraceosorus bombacis</name>
    <dbReference type="NCBI Taxonomy" id="401625"/>
    <lineage>
        <taxon>Eukaryota</taxon>
        <taxon>Fungi</taxon>
        <taxon>Dikarya</taxon>
        <taxon>Basidiomycota</taxon>
        <taxon>Ustilaginomycotina</taxon>
        <taxon>Exobasidiomycetes</taxon>
        <taxon>Ceraceosorales</taxon>
        <taxon>Ceraceosoraceae</taxon>
        <taxon>Ceraceosorus</taxon>
    </lineage>
</organism>